<dbReference type="PANTHER" id="PTHR12544:SF29">
    <property type="entry name" value="GLUTAMINASE"/>
    <property type="match status" value="1"/>
</dbReference>
<keyword evidence="4" id="KW-0378">Hydrolase</keyword>
<dbReference type="GO" id="GO:0006537">
    <property type="term" value="P:glutamate biosynthetic process"/>
    <property type="evidence" value="ECO:0007669"/>
    <property type="project" value="TreeGrafter"/>
</dbReference>
<dbReference type="GO" id="GO:0006543">
    <property type="term" value="P:L-glutamine catabolic process"/>
    <property type="evidence" value="ECO:0007669"/>
    <property type="project" value="TreeGrafter"/>
</dbReference>
<name>A0A1I7XPF8_HETBA</name>
<evidence type="ECO:0000313" key="7">
    <source>
        <dbReference type="WBParaSite" id="Hba_19662"/>
    </source>
</evidence>
<dbReference type="PANTHER" id="PTHR12544">
    <property type="entry name" value="GLUTAMINASE"/>
    <property type="match status" value="1"/>
</dbReference>
<dbReference type="InterPro" id="IPR012338">
    <property type="entry name" value="Beta-lactam/transpept-like"/>
</dbReference>
<accession>A0A1I7XPF8</accession>
<dbReference type="SUPFAM" id="SSF56601">
    <property type="entry name" value="beta-lactamase/transpeptidase-like"/>
    <property type="match status" value="1"/>
</dbReference>
<dbReference type="Pfam" id="PF04960">
    <property type="entry name" value="Glutaminase"/>
    <property type="match status" value="1"/>
</dbReference>
<dbReference type="EC" id="3.5.1.2" evidence="3"/>
<dbReference type="Gene3D" id="3.40.710.10">
    <property type="entry name" value="DD-peptidase/beta-lactamase superfamily"/>
    <property type="match status" value="1"/>
</dbReference>
<keyword evidence="6" id="KW-1185">Reference proteome</keyword>
<evidence type="ECO:0000256" key="3">
    <source>
        <dbReference type="ARBA" id="ARBA00012918"/>
    </source>
</evidence>
<dbReference type="GO" id="GO:0004359">
    <property type="term" value="F:glutaminase activity"/>
    <property type="evidence" value="ECO:0007669"/>
    <property type="project" value="UniProtKB-EC"/>
</dbReference>
<comment type="catalytic activity">
    <reaction evidence="5">
        <text>L-glutamine + H2O = L-glutamate + NH4(+)</text>
        <dbReference type="Rhea" id="RHEA:15889"/>
        <dbReference type="ChEBI" id="CHEBI:15377"/>
        <dbReference type="ChEBI" id="CHEBI:28938"/>
        <dbReference type="ChEBI" id="CHEBI:29985"/>
        <dbReference type="ChEBI" id="CHEBI:58359"/>
        <dbReference type="EC" id="3.5.1.2"/>
    </reaction>
</comment>
<evidence type="ECO:0000256" key="4">
    <source>
        <dbReference type="ARBA" id="ARBA00022801"/>
    </source>
</evidence>
<evidence type="ECO:0000256" key="2">
    <source>
        <dbReference type="ARBA" id="ARBA00011881"/>
    </source>
</evidence>
<protein>
    <recommendedName>
        <fullName evidence="3">glutaminase</fullName>
        <ecNumber evidence="3">3.5.1.2</ecNumber>
    </recommendedName>
</protein>
<evidence type="ECO:0000256" key="5">
    <source>
        <dbReference type="ARBA" id="ARBA00049534"/>
    </source>
</evidence>
<dbReference type="Proteomes" id="UP000095283">
    <property type="component" value="Unplaced"/>
</dbReference>
<dbReference type="WBParaSite" id="Hba_19662">
    <property type="protein sequence ID" value="Hba_19662"/>
    <property type="gene ID" value="Hba_19662"/>
</dbReference>
<dbReference type="InterPro" id="IPR015868">
    <property type="entry name" value="Glutaminase"/>
</dbReference>
<organism evidence="6 7">
    <name type="scientific">Heterorhabditis bacteriophora</name>
    <name type="common">Entomopathogenic nematode worm</name>
    <dbReference type="NCBI Taxonomy" id="37862"/>
    <lineage>
        <taxon>Eukaryota</taxon>
        <taxon>Metazoa</taxon>
        <taxon>Ecdysozoa</taxon>
        <taxon>Nematoda</taxon>
        <taxon>Chromadorea</taxon>
        <taxon>Rhabditida</taxon>
        <taxon>Rhabditina</taxon>
        <taxon>Rhabditomorpha</taxon>
        <taxon>Strongyloidea</taxon>
        <taxon>Heterorhabditidae</taxon>
        <taxon>Heterorhabditis</taxon>
    </lineage>
</organism>
<reference evidence="7" key="1">
    <citation type="submission" date="2016-11" db="UniProtKB">
        <authorList>
            <consortium name="WormBaseParasite"/>
        </authorList>
    </citation>
    <scope>IDENTIFICATION</scope>
</reference>
<comment type="similarity">
    <text evidence="1">Belongs to the glutaminase family.</text>
</comment>
<evidence type="ECO:0000313" key="6">
    <source>
        <dbReference type="Proteomes" id="UP000095283"/>
    </source>
</evidence>
<sequence>MKFDHFSKNSHYQLQVGLPAKSGVSGVMVAVVPNVMGIALWSPPLDRMGDVGSVLFKNQKATPFLSPSSCQTRPMDNCL</sequence>
<evidence type="ECO:0000256" key="1">
    <source>
        <dbReference type="ARBA" id="ARBA00011076"/>
    </source>
</evidence>
<comment type="subunit">
    <text evidence="2">Homotetramer.</text>
</comment>
<dbReference type="AlphaFoldDB" id="A0A1I7XPF8"/>
<proteinExistence type="inferred from homology"/>